<reference evidence="2 3" key="1">
    <citation type="submission" date="2018-03" db="EMBL/GenBank/DDBJ databases">
        <title>Bacteriophage NCPPB3778 and a type I-E CRISPR drive the evolution of the US Biological Select Agent, Rathayibacter toxicus.</title>
        <authorList>
            <person name="Davis E.W.II."/>
            <person name="Tabima J.F."/>
            <person name="Weisberg A.J."/>
            <person name="Dantas Lopes L."/>
            <person name="Wiseman M.S."/>
            <person name="Wiseman M.S."/>
            <person name="Pupko T."/>
            <person name="Belcher M.S."/>
            <person name="Sechler A.J."/>
            <person name="Tancos M.A."/>
            <person name="Schroeder B.K."/>
            <person name="Murray T.D."/>
            <person name="Luster D.G."/>
            <person name="Schneider W.L."/>
            <person name="Rogers E."/>
            <person name="Andreote F.D."/>
            <person name="Grunwald N.J."/>
            <person name="Putnam M.L."/>
            <person name="Chang J.H."/>
        </authorList>
    </citation>
    <scope>NUCLEOTIDE SEQUENCE [LARGE SCALE GENOMIC DNA]</scope>
    <source>
        <strain evidence="2 3">DSM 15933</strain>
    </source>
</reference>
<dbReference type="AlphaFoldDB" id="A0A2T4UUA5"/>
<protein>
    <submittedName>
        <fullName evidence="2">LLM class flavin-dependent oxidoreductase</fullName>
    </submittedName>
</protein>
<name>A0A2T4UUA5_9MICO</name>
<dbReference type="InterPro" id="IPR050766">
    <property type="entry name" value="Bact_Lucif_Oxidored"/>
</dbReference>
<dbReference type="PANTHER" id="PTHR30137:SF15">
    <property type="entry name" value="BLL6902 PROTEIN"/>
    <property type="match status" value="1"/>
</dbReference>
<dbReference type="EMBL" id="PZPL01000001">
    <property type="protein sequence ID" value="PTL73114.1"/>
    <property type="molecule type" value="Genomic_DNA"/>
</dbReference>
<dbReference type="Pfam" id="PF00296">
    <property type="entry name" value="Bac_luciferase"/>
    <property type="match status" value="1"/>
</dbReference>
<dbReference type="SUPFAM" id="SSF51679">
    <property type="entry name" value="Bacterial luciferase-like"/>
    <property type="match status" value="1"/>
</dbReference>
<accession>A0A2T4UUA5</accession>
<gene>
    <name evidence="2" type="ORF">C1I63_09800</name>
</gene>
<sequence length="371" mass="40149">MRCSGSDPARSRVPGYRRGVTRRLGLDFLTFVPYPEGPEQPGDAARSLEDGLALFELAEELGYGTGWVRVRHFERFLASPMTFFAAASQRTRRLRLGTAVIGARYEAPIRLAEDAATVDLLSGGRLDLGVSSGFAHLASVFDGVFGQGEGEFRAEAQERIRRLREALSGEVLGIAESALMSVPVGDPLIQHPHAPGLADRIWYGAGTVSSAVRAGEQGMHLQVSTLNTEETGLPFAEQQAVQIRAYREAFRAAHPERTSRVTAGRIVLPLLDAADERAHRAFIDGYLARMNDDGTPRTADRSIIAAPMRFSPLHLGSPEEIVASLAADPALAEADSLTLTLPAVGGVESHRRILRTVAERIAPELGWAPER</sequence>
<dbReference type="Proteomes" id="UP000241085">
    <property type="component" value="Unassembled WGS sequence"/>
</dbReference>
<dbReference type="InterPro" id="IPR011251">
    <property type="entry name" value="Luciferase-like_dom"/>
</dbReference>
<dbReference type="PANTHER" id="PTHR30137">
    <property type="entry name" value="LUCIFERASE-LIKE MONOOXYGENASE"/>
    <property type="match status" value="1"/>
</dbReference>
<comment type="caution">
    <text evidence="2">The sequence shown here is derived from an EMBL/GenBank/DDBJ whole genome shotgun (WGS) entry which is preliminary data.</text>
</comment>
<proteinExistence type="predicted"/>
<feature type="domain" description="Luciferase-like" evidence="1">
    <location>
        <begin position="28"/>
        <end position="303"/>
    </location>
</feature>
<evidence type="ECO:0000313" key="3">
    <source>
        <dbReference type="Proteomes" id="UP000241085"/>
    </source>
</evidence>
<evidence type="ECO:0000313" key="2">
    <source>
        <dbReference type="EMBL" id="PTL73114.1"/>
    </source>
</evidence>
<dbReference type="Gene3D" id="3.20.20.30">
    <property type="entry name" value="Luciferase-like domain"/>
    <property type="match status" value="1"/>
</dbReference>
<evidence type="ECO:0000259" key="1">
    <source>
        <dbReference type="Pfam" id="PF00296"/>
    </source>
</evidence>
<dbReference type="InterPro" id="IPR036661">
    <property type="entry name" value="Luciferase-like_sf"/>
</dbReference>
<dbReference type="GO" id="GO:0005829">
    <property type="term" value="C:cytosol"/>
    <property type="evidence" value="ECO:0007669"/>
    <property type="project" value="TreeGrafter"/>
</dbReference>
<keyword evidence="3" id="KW-1185">Reference proteome</keyword>
<organism evidence="2 3">
    <name type="scientific">Rathayibacter caricis DSM 15933</name>
    <dbReference type="NCBI Taxonomy" id="1328867"/>
    <lineage>
        <taxon>Bacteria</taxon>
        <taxon>Bacillati</taxon>
        <taxon>Actinomycetota</taxon>
        <taxon>Actinomycetes</taxon>
        <taxon>Micrococcales</taxon>
        <taxon>Microbacteriaceae</taxon>
        <taxon>Rathayibacter</taxon>
    </lineage>
</organism>
<dbReference type="GO" id="GO:0016705">
    <property type="term" value="F:oxidoreductase activity, acting on paired donors, with incorporation or reduction of molecular oxygen"/>
    <property type="evidence" value="ECO:0007669"/>
    <property type="project" value="InterPro"/>
</dbReference>